<protein>
    <submittedName>
        <fullName evidence="2">Uncharacterized protein</fullName>
    </submittedName>
</protein>
<keyword evidence="3" id="KW-1185">Reference proteome</keyword>
<evidence type="ECO:0000313" key="3">
    <source>
        <dbReference type="Proteomes" id="UP000597656"/>
    </source>
</evidence>
<organism evidence="2 3">
    <name type="scientific">Lentzea pudingi</name>
    <dbReference type="NCBI Taxonomy" id="1789439"/>
    <lineage>
        <taxon>Bacteria</taxon>
        <taxon>Bacillati</taxon>
        <taxon>Actinomycetota</taxon>
        <taxon>Actinomycetes</taxon>
        <taxon>Pseudonocardiales</taxon>
        <taxon>Pseudonocardiaceae</taxon>
        <taxon>Lentzea</taxon>
    </lineage>
</organism>
<dbReference type="Proteomes" id="UP000597656">
    <property type="component" value="Unassembled WGS sequence"/>
</dbReference>
<evidence type="ECO:0000313" key="2">
    <source>
        <dbReference type="EMBL" id="GGM73342.1"/>
    </source>
</evidence>
<reference evidence="3" key="1">
    <citation type="journal article" date="2019" name="Int. J. Syst. Evol. Microbiol.">
        <title>The Global Catalogue of Microorganisms (GCM) 10K type strain sequencing project: providing services to taxonomists for standard genome sequencing and annotation.</title>
        <authorList>
            <consortium name="The Broad Institute Genomics Platform"/>
            <consortium name="The Broad Institute Genome Sequencing Center for Infectious Disease"/>
            <person name="Wu L."/>
            <person name="Ma J."/>
        </authorList>
    </citation>
    <scope>NUCLEOTIDE SEQUENCE [LARGE SCALE GENOMIC DNA]</scope>
    <source>
        <strain evidence="3">CGMCC 4.7319</strain>
    </source>
</reference>
<dbReference type="EMBL" id="BMNC01000001">
    <property type="protein sequence ID" value="GGM73342.1"/>
    <property type="molecule type" value="Genomic_DNA"/>
</dbReference>
<sequence length="99" mass="9738">MIGASEQASSSTAHGPGRCSNAISTGETASAVTRTVALVIRPSVTSGPRSCSGARATRRAITVCKPIAGTAPIARSASSEPISPKTGGASSRAAITVSR</sequence>
<proteinExistence type="predicted"/>
<evidence type="ECO:0000256" key="1">
    <source>
        <dbReference type="SAM" id="MobiDB-lite"/>
    </source>
</evidence>
<feature type="region of interest" description="Disordered" evidence="1">
    <location>
        <begin position="73"/>
        <end position="99"/>
    </location>
</feature>
<feature type="region of interest" description="Disordered" evidence="1">
    <location>
        <begin position="1"/>
        <end position="29"/>
    </location>
</feature>
<feature type="compositionally biased region" description="Polar residues" evidence="1">
    <location>
        <begin position="1"/>
        <end position="13"/>
    </location>
</feature>
<comment type="caution">
    <text evidence="2">The sequence shown here is derived from an EMBL/GenBank/DDBJ whole genome shotgun (WGS) entry which is preliminary data.</text>
</comment>
<name>A0ABQ2HBQ9_9PSEU</name>
<accession>A0ABQ2HBQ9</accession>
<gene>
    <name evidence="2" type="ORF">GCM10011609_06420</name>
</gene>